<gene>
    <name evidence="4" type="ORF">HMPREF9220_1042</name>
</gene>
<dbReference type="Gene3D" id="3.40.50.300">
    <property type="entry name" value="P-loop containing nucleotide triphosphate hydrolases"/>
    <property type="match status" value="2"/>
</dbReference>
<dbReference type="Pfam" id="PF13514">
    <property type="entry name" value="AAA_27"/>
    <property type="match status" value="1"/>
</dbReference>
<keyword evidence="2" id="KW-0812">Transmembrane</keyword>
<dbReference type="PANTHER" id="PTHR41259">
    <property type="entry name" value="DOUBLE-STRAND BREAK REPAIR RAD50 ATPASE, PUTATIVE-RELATED"/>
    <property type="match status" value="1"/>
</dbReference>
<dbReference type="InterPro" id="IPR038734">
    <property type="entry name" value="YhaN_AAA"/>
</dbReference>
<dbReference type="eggNOG" id="COG0419">
    <property type="taxonomic scope" value="Bacteria"/>
</dbReference>
<feature type="transmembrane region" description="Helical" evidence="2">
    <location>
        <begin position="469"/>
        <end position="488"/>
    </location>
</feature>
<evidence type="ECO:0000259" key="3">
    <source>
        <dbReference type="Pfam" id="PF13514"/>
    </source>
</evidence>
<feature type="coiled-coil region" evidence="1">
    <location>
        <begin position="296"/>
        <end position="323"/>
    </location>
</feature>
<dbReference type="SUPFAM" id="SSF52540">
    <property type="entry name" value="P-loop containing nucleoside triphosphate hydrolases"/>
    <property type="match status" value="1"/>
</dbReference>
<dbReference type="PANTHER" id="PTHR41259:SF1">
    <property type="entry name" value="DOUBLE-STRAND BREAK REPAIR RAD50 ATPASE, PUTATIVE-RELATED"/>
    <property type="match status" value="1"/>
</dbReference>
<reference evidence="4 5" key="1">
    <citation type="submission" date="2010-11" db="EMBL/GenBank/DDBJ databases">
        <authorList>
            <person name="Durkin A.S."/>
            <person name="Madupu R."/>
            <person name="Torralba M."/>
            <person name="Gillis M."/>
            <person name="Methe B."/>
            <person name="Sutton G."/>
            <person name="Nelson K.E."/>
        </authorList>
    </citation>
    <scope>NUCLEOTIDE SEQUENCE [LARGE SCALE GENOMIC DNA]</scope>
    <source>
        <strain evidence="4 5">UPII 345-E</strain>
    </source>
</reference>
<organism evidence="4 5">
    <name type="scientific">Dialister micraerophilus UPII 345-E</name>
    <dbReference type="NCBI Taxonomy" id="910314"/>
    <lineage>
        <taxon>Bacteria</taxon>
        <taxon>Bacillati</taxon>
        <taxon>Bacillota</taxon>
        <taxon>Negativicutes</taxon>
        <taxon>Veillonellales</taxon>
        <taxon>Veillonellaceae</taxon>
        <taxon>Dialister</taxon>
    </lineage>
</organism>
<feature type="domain" description="YhaN AAA" evidence="3">
    <location>
        <begin position="1"/>
        <end position="192"/>
    </location>
</feature>
<proteinExistence type="predicted"/>
<comment type="caution">
    <text evidence="4">The sequence shown here is derived from an EMBL/GenBank/DDBJ whole genome shotgun (WGS) entry which is preliminary data.</text>
</comment>
<evidence type="ECO:0000313" key="4">
    <source>
        <dbReference type="EMBL" id="EFR42972.1"/>
    </source>
</evidence>
<accession>E4L860</accession>
<evidence type="ECO:0000256" key="1">
    <source>
        <dbReference type="SAM" id="Coils"/>
    </source>
</evidence>
<dbReference type="InterPro" id="IPR027417">
    <property type="entry name" value="P-loop_NTPase"/>
</dbReference>
<feature type="transmembrane region" description="Helical" evidence="2">
    <location>
        <begin position="442"/>
        <end position="463"/>
    </location>
</feature>
<protein>
    <recommendedName>
        <fullName evidence="3">YhaN AAA domain-containing protein</fullName>
    </recommendedName>
</protein>
<evidence type="ECO:0000313" key="5">
    <source>
        <dbReference type="Proteomes" id="UP000004594"/>
    </source>
</evidence>
<keyword evidence="2" id="KW-0472">Membrane</keyword>
<dbReference type="EMBL" id="AENT01000012">
    <property type="protein sequence ID" value="EFR42972.1"/>
    <property type="molecule type" value="Genomic_DNA"/>
</dbReference>
<dbReference type="RefSeq" id="WP_007554379.1">
    <property type="nucleotide sequence ID" value="NZ_AENT01000012.1"/>
</dbReference>
<dbReference type="AlphaFoldDB" id="E4L860"/>
<dbReference type="OrthoDB" id="9764467at2"/>
<dbReference type="Proteomes" id="UP000004594">
    <property type="component" value="Unassembled WGS sequence"/>
</dbReference>
<evidence type="ECO:0000256" key="2">
    <source>
        <dbReference type="SAM" id="Phobius"/>
    </source>
</evidence>
<sequence>MKITELQLEKYGIYKDILWKPAVNELNVIMGANESGKTTLLRFIRDMIFGYNRGKWQGKSGNMSFIRDNGDKYRVYRTEKEKWFLDSKMKKNEDELPLLWWHGLNRKMYENIFAIGLEDLQGATFLSDNAVRSRFFMLQGGDKISNVKKIVKEEMENIFISSSQGKRKINSLLNKLHETEEELDKLSLQEKDFSDLQKKQELLNGEISELKNKLEYQKKESKKLEKRLGAWEYYKRVKALKKQIDLSEKVKVFPSNGKEQWNRLMNDMKVIHEQQEALKVKLSEYKPYKKEEIVPLVNLQDKLEKLYINLGQWQQTINDAEELKNQKSEWKIQFMHLGYDLSLWDTMLNPEKINTNVDWEEGRRISQSVIVRDNELHFWKQREPEVETIEPLEPVDTEIITEEDWKNFENKANKIETFVDRKKIIKDDLQTLNEEKEHKFTIWFWIGTVLLLFAILSLAAFYTSFIGVFSIYIAIICIICSGAAFIVNRKKSHSKRNKQDKFNKELLDVEEKIKILGSEFPGKIPESEEDMVAFHNMMQEKRADFYKNQLKRQANLWKKETIKKQEFEYNKWIEEGKELKKLDEEIHKDWKAWLLKYNLPDCKADDLSKLQEQWQKIYSIQGKGKILDVKIEQIEQKLSEFKERAAVIIKATGKSCEVSPAEILQIYEENRRCNLEWQSVFERNKQHLSYKNELEKLNEKWNKCQESMQSLFKLVNAENAEEFAARVNAYEKQDQIMKEWNAVRQDLRLYAGSEEEFNKLWGFLEKDEYEKWMKEYKLLEESTKKGNEKLGNMQMQAGAVENEIFRLAEDESMTTKLQEKKEIESKILHLLEEWITYFYIDKILEIAQKKYETGKQPKVMEQANLFLNSMTRGKYSILLDDKGKSIKIIDYKNQIKESKIWSSGTGDQVYLAIRLALALAFGEQVESLPIVLDDIFVRFDEERQKETLKFLMELGKKQQIFLFTCHKQTMRIAEEIGRERNSGLFTYINSGVIN</sequence>
<keyword evidence="2" id="KW-1133">Transmembrane helix</keyword>
<keyword evidence="1" id="KW-0175">Coiled coil</keyword>
<name>E4L860_9FIRM</name>
<feature type="coiled-coil region" evidence="1">
    <location>
        <begin position="162"/>
        <end position="227"/>
    </location>
</feature>